<evidence type="ECO:0000313" key="4">
    <source>
        <dbReference type="EMBL" id="KAJ4824473.1"/>
    </source>
</evidence>
<dbReference type="InterPro" id="IPR055126">
    <property type="entry name" value="EDR4-like_N"/>
</dbReference>
<evidence type="ECO:0008006" key="6">
    <source>
        <dbReference type="Google" id="ProtNLM"/>
    </source>
</evidence>
<feature type="compositionally biased region" description="Basic and acidic residues" evidence="1">
    <location>
        <begin position="113"/>
        <end position="123"/>
    </location>
</feature>
<feature type="region of interest" description="Disordered" evidence="1">
    <location>
        <begin position="259"/>
        <end position="283"/>
    </location>
</feature>
<proteinExistence type="predicted"/>
<evidence type="ECO:0000259" key="3">
    <source>
        <dbReference type="Pfam" id="PF22910"/>
    </source>
</evidence>
<feature type="compositionally biased region" description="Polar residues" evidence="1">
    <location>
        <begin position="857"/>
        <end position="868"/>
    </location>
</feature>
<feature type="compositionally biased region" description="Basic and acidic residues" evidence="1">
    <location>
        <begin position="324"/>
        <end position="347"/>
    </location>
</feature>
<evidence type="ECO:0000259" key="2">
    <source>
        <dbReference type="Pfam" id="PF11331"/>
    </source>
</evidence>
<reference evidence="4" key="1">
    <citation type="submission" date="2022-02" db="EMBL/GenBank/DDBJ databases">
        <authorList>
            <person name="Henning P.M."/>
            <person name="McCubbin A.G."/>
            <person name="Shore J.S."/>
        </authorList>
    </citation>
    <scope>NUCLEOTIDE SEQUENCE</scope>
    <source>
        <strain evidence="4">F60SS</strain>
        <tissue evidence="4">Leaves</tissue>
    </source>
</reference>
<dbReference type="OrthoDB" id="1930285at2759"/>
<accession>A0A9Q0J114</accession>
<dbReference type="EMBL" id="JAKUCV010007179">
    <property type="protein sequence ID" value="KAJ4824473.1"/>
    <property type="molecule type" value="Genomic_DNA"/>
</dbReference>
<dbReference type="PANTHER" id="PTHR31105:SF38">
    <property type="entry name" value="PROTEIN ENHANCED DISEASE RESISTANCE 4"/>
    <property type="match status" value="1"/>
</dbReference>
<sequence length="962" mass="107162">MSSGTTAKVRLVRCPRCRQILLELPDVPVYECGECGTLLQAKYKKDNGNSTPPGSHEKDTAQTENSATIAQYSSHEASPHTEGEHSLHQNNERNQSVPEDCGEKVNGVNLPNGDRKDDGDQHESGSSSGEQHGRVALSNADETSGSSGNECGACSDEQVGPINLPDEYSCDQSASSDCDVEQSRVSNEMGKQNKSEDCKHELVEVANTSFVDQNRGNYRSEFLDGSRILNQNESHDGCDEQVGGIDSDDEQIHCANLSSGYQSNASDKDEHSESNIEPLGDSNEVCSSSNLAILQNEILPPSEGAYSEGVVNDVMFSLPGEKAVDINKNSDSDSRRSSTDKLCDERQSSSTVTVHNPAMGNLESYPAEQLEQPQGNVHRGLGLRRSTDTFDSVDFVDPSSELSETLIDLSKSPTTTSARAYYDGWVSTDDPSDRHKRSSRYVHRPANAVTSDERYRREKLLGNNGSHHMHHQLKNSRPVMPDKIFHAKKSSELDQGWLPKPTRLGHQVQNWRGFEQDDYPYELPFHQSGILPGHGSGNPDQVQNDFHINSSFQSHDNPADTELEKLKLLRMIYELQDEINKTRIRNEHANGRVSPAVWKEHHYPTYNVHDSQEKEFFGHVNYPLYAGRFREVNNWPHQTRQSRIPYSAEATINRHQSDHLLCSCPHEWQYSTQPPAVGPHHSQGFCKVHSRLYNSYGSCPSSPQRHLDSEFSMYRHRTKSDDQRHRDHEVKYLRDKHHPAKRHLRPLAGGAPFLACSSCLTELQLPADFLLFKRRCHSLRCGACSAVLKFSLLNGTHLLPYTPTVKAPPPSEIDEFSEAVHQRNLSSASHVDPVSFSEDYGRSYSKSYSTDEDPIYQKSSHAVQSNAVERNYVSPEEREDRKKVSLSVGKNKVKTPVKTFKSSDPSSSMTQSKESSEVDEPAAGGGGGSPLHRLMGYSSLSQVFNGRGPSVAQASSYDLEKD</sequence>
<reference evidence="4" key="2">
    <citation type="journal article" date="2023" name="Plants (Basel)">
        <title>Annotation of the Turnera subulata (Passifloraceae) Draft Genome Reveals the S-Locus Evolved after the Divergence of Turneroideae from Passifloroideae in a Stepwise Manner.</title>
        <authorList>
            <person name="Henning P.M."/>
            <person name="Roalson E.H."/>
            <person name="Mir W."/>
            <person name="McCubbin A.G."/>
            <person name="Shore J.S."/>
        </authorList>
    </citation>
    <scope>NUCLEOTIDE SEQUENCE</scope>
    <source>
        <strain evidence="4">F60SS</strain>
    </source>
</reference>
<dbReference type="GO" id="GO:1900150">
    <property type="term" value="P:regulation of defense response to fungus"/>
    <property type="evidence" value="ECO:0007669"/>
    <property type="project" value="InterPro"/>
</dbReference>
<dbReference type="AlphaFoldDB" id="A0A9Q0J114"/>
<organism evidence="4 5">
    <name type="scientific">Turnera subulata</name>
    <dbReference type="NCBI Taxonomy" id="218843"/>
    <lineage>
        <taxon>Eukaryota</taxon>
        <taxon>Viridiplantae</taxon>
        <taxon>Streptophyta</taxon>
        <taxon>Embryophyta</taxon>
        <taxon>Tracheophyta</taxon>
        <taxon>Spermatophyta</taxon>
        <taxon>Magnoliopsida</taxon>
        <taxon>eudicotyledons</taxon>
        <taxon>Gunneridae</taxon>
        <taxon>Pentapetalae</taxon>
        <taxon>rosids</taxon>
        <taxon>fabids</taxon>
        <taxon>Malpighiales</taxon>
        <taxon>Passifloraceae</taxon>
        <taxon>Turnera</taxon>
    </lineage>
</organism>
<feature type="compositionally biased region" description="Polar residues" evidence="1">
    <location>
        <begin position="62"/>
        <end position="76"/>
    </location>
</feature>
<dbReference type="Pfam" id="PF11331">
    <property type="entry name" value="Zn_ribbon_12"/>
    <property type="match status" value="1"/>
</dbReference>
<name>A0A9Q0J114_9ROSI</name>
<protein>
    <recommendedName>
        <fullName evidence="6">Zinc-ribbon domain-containing protein</fullName>
    </recommendedName>
</protein>
<dbReference type="InterPro" id="IPR021480">
    <property type="entry name" value="Zinc_ribbon_12"/>
</dbReference>
<gene>
    <name evidence="4" type="ORF">Tsubulata_017041</name>
</gene>
<dbReference type="InterPro" id="IPR040244">
    <property type="entry name" value="EDR4-like"/>
</dbReference>
<comment type="caution">
    <text evidence="4">The sequence shown here is derived from an EMBL/GenBank/DDBJ whole genome shotgun (WGS) entry which is preliminary data.</text>
</comment>
<feature type="region of interest" description="Disordered" evidence="1">
    <location>
        <begin position="843"/>
        <end position="962"/>
    </location>
</feature>
<dbReference type="Pfam" id="PF22910">
    <property type="entry name" value="EDR4-like_1st"/>
    <property type="match status" value="1"/>
</dbReference>
<evidence type="ECO:0000313" key="5">
    <source>
        <dbReference type="Proteomes" id="UP001141552"/>
    </source>
</evidence>
<feature type="compositionally biased region" description="Polar residues" evidence="1">
    <location>
        <begin position="140"/>
        <end position="149"/>
    </location>
</feature>
<dbReference type="Proteomes" id="UP001141552">
    <property type="component" value="Unassembled WGS sequence"/>
</dbReference>
<feature type="domain" description="Probable zinc-ribbon" evidence="2">
    <location>
        <begin position="748"/>
        <end position="792"/>
    </location>
</feature>
<keyword evidence="5" id="KW-1185">Reference proteome</keyword>
<feature type="compositionally biased region" description="Basic and acidic residues" evidence="1">
    <location>
        <begin position="77"/>
        <end position="91"/>
    </location>
</feature>
<evidence type="ECO:0000256" key="1">
    <source>
        <dbReference type="SAM" id="MobiDB-lite"/>
    </source>
</evidence>
<feature type="region of interest" description="Disordered" evidence="1">
    <location>
        <begin position="324"/>
        <end position="359"/>
    </location>
</feature>
<feature type="region of interest" description="Disordered" evidence="1">
    <location>
        <begin position="43"/>
        <end position="152"/>
    </location>
</feature>
<feature type="domain" description="Enhanced disease resistance 4-like N-terminal" evidence="3">
    <location>
        <begin position="8"/>
        <end position="41"/>
    </location>
</feature>
<dbReference type="PANTHER" id="PTHR31105">
    <property type="entry name" value="EXTRA-LARGE G-PROTEIN-LIKE"/>
    <property type="match status" value="1"/>
</dbReference>